<keyword evidence="4" id="KW-0926">Vacuole</keyword>
<keyword evidence="3" id="KW-0813">Transport</keyword>
<dbReference type="SUPFAM" id="SSF52540">
    <property type="entry name" value="P-loop containing nucleoside triphosphate hydrolases"/>
    <property type="match status" value="2"/>
</dbReference>
<dbReference type="InterPro" id="IPR050173">
    <property type="entry name" value="ABC_transporter_C-like"/>
</dbReference>
<feature type="transmembrane region" description="Helical" evidence="13">
    <location>
        <begin position="342"/>
        <end position="362"/>
    </location>
</feature>
<dbReference type="PROSITE" id="PS00211">
    <property type="entry name" value="ABC_TRANSPORTER_1"/>
    <property type="match status" value="2"/>
</dbReference>
<feature type="domain" description="ABC transmembrane type-1" evidence="15">
    <location>
        <begin position="979"/>
        <end position="1262"/>
    </location>
</feature>
<dbReference type="Pfam" id="PF24357">
    <property type="entry name" value="TMD0_ABC"/>
    <property type="match status" value="1"/>
</dbReference>
<feature type="transmembrane region" description="Helical" evidence="13">
    <location>
        <begin position="70"/>
        <end position="92"/>
    </location>
</feature>
<evidence type="ECO:0000256" key="13">
    <source>
        <dbReference type="SAM" id="Phobius"/>
    </source>
</evidence>
<dbReference type="CDD" id="cd03250">
    <property type="entry name" value="ABCC_MRP_domain1"/>
    <property type="match status" value="1"/>
</dbReference>
<feature type="transmembrane region" description="Helical" evidence="13">
    <location>
        <begin position="975"/>
        <end position="1001"/>
    </location>
</feature>
<dbReference type="PROSITE" id="PS50893">
    <property type="entry name" value="ABC_TRANSPORTER_2"/>
    <property type="match status" value="2"/>
</dbReference>
<protein>
    <submittedName>
        <fullName evidence="16">Uncharacterized protein</fullName>
    </submittedName>
</protein>
<dbReference type="InterPro" id="IPR027417">
    <property type="entry name" value="P-loop_NTPase"/>
</dbReference>
<feature type="transmembrane region" description="Helical" evidence="13">
    <location>
        <begin position="1113"/>
        <end position="1139"/>
    </location>
</feature>
<sequence>MYRGAQFCSSGEGWGPWSVQRELDLTPCFERGILLPLLNCLFLVPAIHQIRHLQTLHSLPAAYCNNFAYWIKLVLASAIATVAAVELFYFIYSTGIPNSFNVFIVGQLFHIAMLVVAALLHHYEHIKSCRPSDTLLLYWLFAGFVSLVVLRTDYLMENEPKPVYSVLWIVRYIYVIGIAALFYVELWPCRIAEYVLSEDTDDLGAFGNSDYAEEPAGKRAPEESANIFSRLSFAWLSPLLELGQHKQIDEGDLWKLPAKYAPLNVAEKFDTNWQHELNSSMHRTPSLLRALWKTHGANFALSGVFKLIQDILQFTQPVLLSHLIGFVASHATDNPQPVSYGLFYAVAMFVCQFVLTIFLHQYSQLAAITGMNVKASLISTIYKKVLRLSNDTRQEYTTGNITTLFSVDVQNISDTPESGHMVWSGPMQIMFAIYLLYNTLGWSVFAGVFIMVAATPINSWIGKRIRALYAQQMKNKDKRTSLIEDSLSGIKVIKLYAWERPFLQRIQHVRESLELAMLSKFGAVYALGGVSVVAIPFMVSFTTFFIYSVFDGVSHGPLTAQLVFVPMSLFNLMRGPLTLLPWVITTVIEANIAIGRVYKLLTSDELDHGYITQLESIRKSKQSSSAAVKNSANADGQDTGAIAVEVKDGSFRWSSNGSVILDSINVIVRSSEHLAVVGRVGSGKSSLASALLGDMQCERGEIVIHGQVAYTPQQPWIMNTTLRDNILFGLKYDEAFYNQVIDACALRPDLDIFAAGDMTEIGERGINLSGGQKARVSLARAVYARADVYILDDPLSAVDAHVGRHLFEHVLGPNGLLKSRCRIHITNAIQFITMCDSVMLLRDGTSLEYGAVADLIESRSHVYSLVQEFGTSNATSTPASSTLTPSASNARLIDIQDSSRPDTPADGSTNGQMNIKHRSSVDSLPPASIAPIQRTGQICAISNTRAPGTLITEEISAVGRVSLSAYISYICECSWGGVIVFAIGLLFTQGLLVLSNVWLKVWSSANETNNKDKTDPVAHSPMFYISIYGMFGLFSAVACYIRYSVLWRVCAVRSGKSTHRKMLNAVFRSPMSYFDTTPIGRILQRFSKDQHSVDQTIPHLAGSWAHNLINFTLSLMVISASLPAFCIVIIPIAIAFYHLKKYYLETSRTLKRLDSTTGSPIFASFQETLVGVATIRAFGQSERFMAENLRKIDANQRCQYPYKILSRWLAVRLEWVSSVIVFSTALLGVLSLIYGKADAGLIGLAVTYALQSSQHLSYMLRMECDLENSMCDYVRIQEIEQLSPEAPEVIEDNRPKKEWPEHGMIEFKNYSTRYREGLDLVLKELSFRVMPNQKVGIVGRTGAGKSSLTLALFRIIEAAGGRVLIDGEDISQYGLFDVRSKLSIIPQDPVLFAGTVRENLDPFEEYADQDIWRALEHAHLAEFIHTKDEGLEFVVTQGGENFSVGQRQLICLARALLKRAKILVLDEATAAIDNSTDAIIQESIRKEFKDCTVLTIAHRLNTIIDSDMILVLDNGKAAEFDTPQSLLAKEDGLFKQLWTKANKN</sequence>
<proteinExistence type="inferred from homology"/>
<dbReference type="InterPro" id="IPR011527">
    <property type="entry name" value="ABC1_TM_dom"/>
</dbReference>
<dbReference type="InterPro" id="IPR036640">
    <property type="entry name" value="ABC1_TM_sf"/>
</dbReference>
<evidence type="ECO:0000256" key="2">
    <source>
        <dbReference type="ARBA" id="ARBA00009726"/>
    </source>
</evidence>
<accession>A0A9W8FYW2</accession>
<feature type="transmembrane region" description="Helical" evidence="13">
    <location>
        <begin position="431"/>
        <end position="454"/>
    </location>
</feature>
<dbReference type="FunFam" id="1.20.1560.10:FF:000010">
    <property type="entry name" value="Multidrug resistance-associated ABC transporter"/>
    <property type="match status" value="1"/>
</dbReference>
<dbReference type="GO" id="GO:0000329">
    <property type="term" value="C:fungal-type vacuole membrane"/>
    <property type="evidence" value="ECO:0007669"/>
    <property type="project" value="UniProtKB-ARBA"/>
</dbReference>
<evidence type="ECO:0000313" key="16">
    <source>
        <dbReference type="EMBL" id="KAJ2672029.1"/>
    </source>
</evidence>
<dbReference type="OrthoDB" id="6500128at2759"/>
<dbReference type="Pfam" id="PF00005">
    <property type="entry name" value="ABC_tran"/>
    <property type="match status" value="2"/>
</dbReference>
<dbReference type="CDD" id="cd03244">
    <property type="entry name" value="ABCC_MRP_domain2"/>
    <property type="match status" value="1"/>
</dbReference>
<keyword evidence="9" id="KW-1278">Translocase</keyword>
<evidence type="ECO:0000256" key="9">
    <source>
        <dbReference type="ARBA" id="ARBA00022967"/>
    </source>
</evidence>
<dbReference type="CDD" id="cd18603">
    <property type="entry name" value="ABC_6TM_MRP1_2_3_6_D2_like"/>
    <property type="match status" value="1"/>
</dbReference>
<feature type="transmembrane region" description="Helical" evidence="13">
    <location>
        <begin position="135"/>
        <end position="152"/>
    </location>
</feature>
<evidence type="ECO:0000313" key="17">
    <source>
        <dbReference type="Proteomes" id="UP001151518"/>
    </source>
</evidence>
<feature type="domain" description="ABC transporter" evidence="14">
    <location>
        <begin position="1305"/>
        <end position="1539"/>
    </location>
</feature>
<dbReference type="Gene3D" id="3.40.50.300">
    <property type="entry name" value="P-loop containing nucleotide triphosphate hydrolases"/>
    <property type="match status" value="2"/>
</dbReference>
<evidence type="ECO:0000256" key="12">
    <source>
        <dbReference type="SAM" id="MobiDB-lite"/>
    </source>
</evidence>
<feature type="transmembrane region" description="Helical" evidence="13">
    <location>
        <begin position="1213"/>
        <end position="1234"/>
    </location>
</feature>
<dbReference type="PANTHER" id="PTHR24223:SF443">
    <property type="entry name" value="MULTIDRUG-RESISTANCE LIKE PROTEIN 1, ISOFORM I"/>
    <property type="match status" value="1"/>
</dbReference>
<feature type="transmembrane region" description="Helical" evidence="13">
    <location>
        <begin position="164"/>
        <end position="184"/>
    </location>
</feature>
<keyword evidence="8" id="KW-0067">ATP-binding</keyword>
<dbReference type="SMART" id="SM00382">
    <property type="entry name" value="AAA"/>
    <property type="match status" value="2"/>
</dbReference>
<feature type="domain" description="ABC transporter" evidence="14">
    <location>
        <begin position="644"/>
        <end position="868"/>
    </location>
</feature>
<dbReference type="InterPro" id="IPR056227">
    <property type="entry name" value="TMD0_ABC"/>
</dbReference>
<feature type="region of interest" description="Disordered" evidence="12">
    <location>
        <begin position="896"/>
        <end position="926"/>
    </location>
</feature>
<dbReference type="PROSITE" id="PS50929">
    <property type="entry name" value="ABC_TM1F"/>
    <property type="match status" value="2"/>
</dbReference>
<evidence type="ECO:0000256" key="5">
    <source>
        <dbReference type="ARBA" id="ARBA00022692"/>
    </source>
</evidence>
<evidence type="ECO:0000256" key="10">
    <source>
        <dbReference type="ARBA" id="ARBA00022989"/>
    </source>
</evidence>
<dbReference type="CDD" id="cd18595">
    <property type="entry name" value="ABC_6TM_MRP1_2_3_6_D1_like"/>
    <property type="match status" value="1"/>
</dbReference>
<keyword evidence="6" id="KW-0677">Repeat</keyword>
<dbReference type="Gene3D" id="1.20.1560.10">
    <property type="entry name" value="ABC transporter type 1, transmembrane domain"/>
    <property type="match status" value="2"/>
</dbReference>
<feature type="transmembrane region" description="Helical" evidence="13">
    <location>
        <begin position="104"/>
        <end position="123"/>
    </location>
</feature>
<keyword evidence="7" id="KW-0547">Nucleotide-binding</keyword>
<evidence type="ECO:0000256" key="11">
    <source>
        <dbReference type="ARBA" id="ARBA00023136"/>
    </source>
</evidence>
<gene>
    <name evidence="16" type="ORF">GGI25_005269</name>
</gene>
<keyword evidence="10 13" id="KW-1133">Transmembrane helix</keyword>
<feature type="transmembrane region" description="Helical" evidence="13">
    <location>
        <begin position="523"/>
        <end position="547"/>
    </location>
</feature>
<evidence type="ECO:0000256" key="7">
    <source>
        <dbReference type="ARBA" id="ARBA00022741"/>
    </source>
</evidence>
<dbReference type="EMBL" id="JANBTW010000090">
    <property type="protein sequence ID" value="KAJ2672029.1"/>
    <property type="molecule type" value="Genomic_DNA"/>
</dbReference>
<dbReference type="InterPro" id="IPR003439">
    <property type="entry name" value="ABC_transporter-like_ATP-bd"/>
</dbReference>
<dbReference type="FunFam" id="3.40.50.300:FF:000074">
    <property type="entry name" value="Multidrug resistance-associated protein 5 isoform 1"/>
    <property type="match status" value="1"/>
</dbReference>
<dbReference type="PANTHER" id="PTHR24223">
    <property type="entry name" value="ATP-BINDING CASSETTE SUB-FAMILY C"/>
    <property type="match status" value="1"/>
</dbReference>
<feature type="transmembrane region" description="Helical" evidence="13">
    <location>
        <begin position="1022"/>
        <end position="1043"/>
    </location>
</feature>
<dbReference type="Proteomes" id="UP001151518">
    <property type="component" value="Unassembled WGS sequence"/>
</dbReference>
<comment type="caution">
    <text evidence="16">The sequence shown here is derived from an EMBL/GenBank/DDBJ whole genome shotgun (WGS) entry which is preliminary data.</text>
</comment>
<dbReference type="FunFam" id="1.20.1560.10:FF:000020">
    <property type="entry name" value="ABC metal ion transporter"/>
    <property type="match status" value="1"/>
</dbReference>
<evidence type="ECO:0000256" key="4">
    <source>
        <dbReference type="ARBA" id="ARBA00022554"/>
    </source>
</evidence>
<evidence type="ECO:0000259" key="14">
    <source>
        <dbReference type="PROSITE" id="PS50893"/>
    </source>
</evidence>
<reference evidence="16" key="1">
    <citation type="submission" date="2022-07" db="EMBL/GenBank/DDBJ databases">
        <title>Phylogenomic reconstructions and comparative analyses of Kickxellomycotina fungi.</title>
        <authorList>
            <person name="Reynolds N.K."/>
            <person name="Stajich J.E."/>
            <person name="Barry K."/>
            <person name="Grigoriev I.V."/>
            <person name="Crous P."/>
            <person name="Smith M.E."/>
        </authorList>
    </citation>
    <scope>NUCLEOTIDE SEQUENCE</scope>
    <source>
        <strain evidence="16">NRRL 3115</strain>
    </source>
</reference>
<keyword evidence="11 13" id="KW-0472">Membrane</keyword>
<dbReference type="GO" id="GO:0140359">
    <property type="term" value="F:ABC-type transporter activity"/>
    <property type="evidence" value="ECO:0007669"/>
    <property type="project" value="InterPro"/>
</dbReference>
<keyword evidence="5 13" id="KW-0812">Transmembrane</keyword>
<name>A0A9W8FYW2_9FUNG</name>
<evidence type="ECO:0000256" key="8">
    <source>
        <dbReference type="ARBA" id="ARBA00022840"/>
    </source>
</evidence>
<dbReference type="InterPro" id="IPR017871">
    <property type="entry name" value="ABC_transporter-like_CS"/>
</dbReference>
<evidence type="ECO:0000256" key="3">
    <source>
        <dbReference type="ARBA" id="ARBA00022448"/>
    </source>
</evidence>
<dbReference type="FunFam" id="3.40.50.300:FF:000450">
    <property type="entry name" value="ABC transporter C family member 2"/>
    <property type="match status" value="1"/>
</dbReference>
<dbReference type="GO" id="GO:0005524">
    <property type="term" value="F:ATP binding"/>
    <property type="evidence" value="ECO:0007669"/>
    <property type="project" value="UniProtKB-KW"/>
</dbReference>
<evidence type="ECO:0000256" key="6">
    <source>
        <dbReference type="ARBA" id="ARBA00022737"/>
    </source>
</evidence>
<comment type="similarity">
    <text evidence="2">Belongs to the ABC transporter superfamily. ABCC family. Conjugate transporter (TC 3.A.1.208) subfamily.</text>
</comment>
<evidence type="ECO:0000259" key="15">
    <source>
        <dbReference type="PROSITE" id="PS50929"/>
    </source>
</evidence>
<comment type="subcellular location">
    <subcellularLocation>
        <location evidence="1">Vacuole membrane</location>
        <topology evidence="1">Multi-pass membrane protein</topology>
    </subcellularLocation>
</comment>
<dbReference type="GO" id="GO:0016887">
    <property type="term" value="F:ATP hydrolysis activity"/>
    <property type="evidence" value="ECO:0007669"/>
    <property type="project" value="InterPro"/>
</dbReference>
<dbReference type="SUPFAM" id="SSF90123">
    <property type="entry name" value="ABC transporter transmembrane region"/>
    <property type="match status" value="2"/>
</dbReference>
<dbReference type="Pfam" id="PF00664">
    <property type="entry name" value="ABC_membrane"/>
    <property type="match status" value="2"/>
</dbReference>
<evidence type="ECO:0000256" key="1">
    <source>
        <dbReference type="ARBA" id="ARBA00004128"/>
    </source>
</evidence>
<feature type="domain" description="ABC transmembrane type-1" evidence="15">
    <location>
        <begin position="300"/>
        <end position="589"/>
    </location>
</feature>
<dbReference type="InterPro" id="IPR003593">
    <property type="entry name" value="AAA+_ATPase"/>
</dbReference>
<organism evidence="16 17">
    <name type="scientific">Coemansia spiralis</name>
    <dbReference type="NCBI Taxonomy" id="417178"/>
    <lineage>
        <taxon>Eukaryota</taxon>
        <taxon>Fungi</taxon>
        <taxon>Fungi incertae sedis</taxon>
        <taxon>Zoopagomycota</taxon>
        <taxon>Kickxellomycotina</taxon>
        <taxon>Kickxellomycetes</taxon>
        <taxon>Kickxellales</taxon>
        <taxon>Kickxellaceae</taxon>
        <taxon>Coemansia</taxon>
    </lineage>
</organism>